<dbReference type="EMBL" id="CAJPWZ010001444">
    <property type="protein sequence ID" value="CAG2215477.1"/>
    <property type="molecule type" value="Genomic_DNA"/>
</dbReference>
<sequence length="152" mass="17357">MQLLLVLLVVIFVSTRKTTLDLNPQISDLVDRLCVTGDETVQSLTTQQVADEDMNDKYYFDFVASDKRHLKEQLNTLQLDSYEYEQSFSVQSVKNQSFHKMWTGGGTGLSLIWREKKAIELCIDTIQGQLSMRECLEVVYGQSELCGYSGVR</sequence>
<name>A0A8S3SEP2_MYTED</name>
<protein>
    <submittedName>
        <fullName evidence="2">Uncharacterized protein</fullName>
    </submittedName>
</protein>
<accession>A0A8S3SEP2</accession>
<organism evidence="2 3">
    <name type="scientific">Mytilus edulis</name>
    <name type="common">Blue mussel</name>
    <dbReference type="NCBI Taxonomy" id="6550"/>
    <lineage>
        <taxon>Eukaryota</taxon>
        <taxon>Metazoa</taxon>
        <taxon>Spiralia</taxon>
        <taxon>Lophotrochozoa</taxon>
        <taxon>Mollusca</taxon>
        <taxon>Bivalvia</taxon>
        <taxon>Autobranchia</taxon>
        <taxon>Pteriomorphia</taxon>
        <taxon>Mytilida</taxon>
        <taxon>Mytiloidea</taxon>
        <taxon>Mytilidae</taxon>
        <taxon>Mytilinae</taxon>
        <taxon>Mytilus</taxon>
    </lineage>
</organism>
<gene>
    <name evidence="2" type="ORF">MEDL_29244</name>
</gene>
<reference evidence="2" key="1">
    <citation type="submission" date="2021-03" db="EMBL/GenBank/DDBJ databases">
        <authorList>
            <person name="Bekaert M."/>
        </authorList>
    </citation>
    <scope>NUCLEOTIDE SEQUENCE</scope>
</reference>
<dbReference type="Proteomes" id="UP000683360">
    <property type="component" value="Unassembled WGS sequence"/>
</dbReference>
<evidence type="ECO:0000313" key="2">
    <source>
        <dbReference type="EMBL" id="CAG2215477.1"/>
    </source>
</evidence>
<evidence type="ECO:0000256" key="1">
    <source>
        <dbReference type="SAM" id="SignalP"/>
    </source>
</evidence>
<comment type="caution">
    <text evidence="2">The sequence shown here is derived from an EMBL/GenBank/DDBJ whole genome shotgun (WGS) entry which is preliminary data.</text>
</comment>
<evidence type="ECO:0000313" key="3">
    <source>
        <dbReference type="Proteomes" id="UP000683360"/>
    </source>
</evidence>
<feature type="signal peptide" evidence="1">
    <location>
        <begin position="1"/>
        <end position="15"/>
    </location>
</feature>
<feature type="chain" id="PRO_5035923686" evidence="1">
    <location>
        <begin position="16"/>
        <end position="152"/>
    </location>
</feature>
<proteinExistence type="predicted"/>
<dbReference type="AlphaFoldDB" id="A0A8S3SEP2"/>
<keyword evidence="1" id="KW-0732">Signal</keyword>
<keyword evidence="3" id="KW-1185">Reference proteome</keyword>